<dbReference type="AlphaFoldDB" id="A0A504YKM4"/>
<comment type="similarity">
    <text evidence="10">Belongs to the ELO family.</text>
</comment>
<dbReference type="EMBL" id="SUNJ01007635">
    <property type="protein sequence ID" value="TPP61833.1"/>
    <property type="molecule type" value="Genomic_DNA"/>
</dbReference>
<protein>
    <recommendedName>
        <fullName evidence="10">Elongation of very long chain fatty acids protein</fullName>
        <ecNumber evidence="10">2.3.1.199</ecNumber>
    </recommendedName>
    <alternativeName>
        <fullName evidence="10">Very-long-chain 3-oxoacyl-CoA synthase</fullName>
    </alternativeName>
</protein>
<dbReference type="GO" id="GO:0030148">
    <property type="term" value="P:sphingolipid biosynthetic process"/>
    <property type="evidence" value="ECO:0007669"/>
    <property type="project" value="TreeGrafter"/>
</dbReference>
<evidence type="ECO:0000256" key="6">
    <source>
        <dbReference type="ARBA" id="ARBA00022989"/>
    </source>
</evidence>
<comment type="catalytic activity">
    <reaction evidence="10">
        <text>a very-long-chain acyl-CoA + malonyl-CoA + H(+) = a very-long-chain 3-oxoacyl-CoA + CO2 + CoA</text>
        <dbReference type="Rhea" id="RHEA:32727"/>
        <dbReference type="ChEBI" id="CHEBI:15378"/>
        <dbReference type="ChEBI" id="CHEBI:16526"/>
        <dbReference type="ChEBI" id="CHEBI:57287"/>
        <dbReference type="ChEBI" id="CHEBI:57384"/>
        <dbReference type="ChEBI" id="CHEBI:90725"/>
        <dbReference type="ChEBI" id="CHEBI:90736"/>
        <dbReference type="EC" id="2.3.1.199"/>
    </reaction>
</comment>
<dbReference type="GO" id="GO:0009922">
    <property type="term" value="F:fatty acid elongase activity"/>
    <property type="evidence" value="ECO:0007669"/>
    <property type="project" value="UniProtKB-EC"/>
</dbReference>
<evidence type="ECO:0000256" key="1">
    <source>
        <dbReference type="ARBA" id="ARBA00004141"/>
    </source>
</evidence>
<dbReference type="PANTHER" id="PTHR11157">
    <property type="entry name" value="FATTY ACID ACYL TRANSFERASE-RELATED"/>
    <property type="match status" value="1"/>
</dbReference>
<dbReference type="Proteomes" id="UP000316759">
    <property type="component" value="Unassembled WGS sequence"/>
</dbReference>
<dbReference type="OrthoDB" id="434092at2759"/>
<dbReference type="PROSITE" id="PS01188">
    <property type="entry name" value="ELO"/>
    <property type="match status" value="1"/>
</dbReference>
<sequence length="204" mass="23175">MGIVNTLGSLLPPRSDPRADNYPLMTSVTPTVLITLCYVFGVCVWSKSLNLRKFKANAIRKPADNKLQWDLTRCLMIFYNFAMVLYSAILVCTALYYARKLNYGLGCVEAPDPTDRQTDVVVAIGYAFYFSKFIEMLDTVFFLWRGRTDQVTFLHVFHHAAMPPSIWWGVKYAPGKLLFYGHIDWGMCVNLAAFRFTADGSLVP</sequence>
<keyword evidence="9 10" id="KW-0275">Fatty acid biosynthesis</keyword>
<dbReference type="InterPro" id="IPR030457">
    <property type="entry name" value="ELO_CS"/>
</dbReference>
<dbReference type="GO" id="GO:0042761">
    <property type="term" value="P:very long-chain fatty acid biosynthetic process"/>
    <property type="evidence" value="ECO:0007669"/>
    <property type="project" value="TreeGrafter"/>
</dbReference>
<keyword evidence="2 10" id="KW-0444">Lipid biosynthesis</keyword>
<organism evidence="11 12">
    <name type="scientific">Fasciola gigantica</name>
    <name type="common">Giant liver fluke</name>
    <dbReference type="NCBI Taxonomy" id="46835"/>
    <lineage>
        <taxon>Eukaryota</taxon>
        <taxon>Metazoa</taxon>
        <taxon>Spiralia</taxon>
        <taxon>Lophotrochozoa</taxon>
        <taxon>Platyhelminthes</taxon>
        <taxon>Trematoda</taxon>
        <taxon>Digenea</taxon>
        <taxon>Plagiorchiida</taxon>
        <taxon>Echinostomata</taxon>
        <taxon>Echinostomatoidea</taxon>
        <taxon>Fasciolidae</taxon>
        <taxon>Fasciola</taxon>
    </lineage>
</organism>
<feature type="transmembrane region" description="Helical" evidence="10">
    <location>
        <begin position="22"/>
        <end position="45"/>
    </location>
</feature>
<dbReference type="GO" id="GO:0034625">
    <property type="term" value="P:fatty acid elongation, monounsaturated fatty acid"/>
    <property type="evidence" value="ECO:0007669"/>
    <property type="project" value="TreeGrafter"/>
</dbReference>
<dbReference type="InterPro" id="IPR002076">
    <property type="entry name" value="ELO_fam"/>
</dbReference>
<evidence type="ECO:0000256" key="8">
    <source>
        <dbReference type="ARBA" id="ARBA00023136"/>
    </source>
</evidence>
<dbReference type="EC" id="2.3.1.199" evidence="10"/>
<dbReference type="GO" id="GO:0034626">
    <property type="term" value="P:fatty acid elongation, polyunsaturated fatty acid"/>
    <property type="evidence" value="ECO:0007669"/>
    <property type="project" value="TreeGrafter"/>
</dbReference>
<evidence type="ECO:0000313" key="12">
    <source>
        <dbReference type="Proteomes" id="UP000316759"/>
    </source>
</evidence>
<keyword evidence="3 10" id="KW-0808">Transferase</keyword>
<reference evidence="11 12" key="1">
    <citation type="submission" date="2019-04" db="EMBL/GenBank/DDBJ databases">
        <title>Annotation for the trematode Fasciola gigantica.</title>
        <authorList>
            <person name="Choi Y.-J."/>
        </authorList>
    </citation>
    <scope>NUCLEOTIDE SEQUENCE [LARGE SCALE GENOMIC DNA]</scope>
    <source>
        <strain evidence="11">Uganda_cow_1</strain>
    </source>
</reference>
<keyword evidence="7 10" id="KW-0443">Lipid metabolism</keyword>
<evidence type="ECO:0000256" key="7">
    <source>
        <dbReference type="ARBA" id="ARBA00023098"/>
    </source>
</evidence>
<gene>
    <name evidence="11" type="ORF">FGIG_08636</name>
</gene>
<dbReference type="PANTHER" id="PTHR11157:SF69">
    <property type="entry name" value="ELONGATION OF VERY LONG CHAIN FATTY ACIDS PROTEIN 7"/>
    <property type="match status" value="1"/>
</dbReference>
<feature type="transmembrane region" description="Helical" evidence="10">
    <location>
        <begin position="77"/>
        <end position="98"/>
    </location>
</feature>
<accession>A0A504YKM4</accession>
<name>A0A504YKM4_FASGI</name>
<evidence type="ECO:0000256" key="5">
    <source>
        <dbReference type="ARBA" id="ARBA00022832"/>
    </source>
</evidence>
<keyword evidence="5 10" id="KW-0276">Fatty acid metabolism</keyword>
<dbReference type="STRING" id="46835.A0A504YKM4"/>
<evidence type="ECO:0000313" key="11">
    <source>
        <dbReference type="EMBL" id="TPP61833.1"/>
    </source>
</evidence>
<dbReference type="GO" id="GO:0005789">
    <property type="term" value="C:endoplasmic reticulum membrane"/>
    <property type="evidence" value="ECO:0007669"/>
    <property type="project" value="TreeGrafter"/>
</dbReference>
<evidence type="ECO:0000256" key="9">
    <source>
        <dbReference type="ARBA" id="ARBA00023160"/>
    </source>
</evidence>
<comment type="subcellular location">
    <subcellularLocation>
        <location evidence="1">Membrane</location>
        <topology evidence="1">Multi-pass membrane protein</topology>
    </subcellularLocation>
</comment>
<proteinExistence type="inferred from homology"/>
<evidence type="ECO:0000256" key="2">
    <source>
        <dbReference type="ARBA" id="ARBA00022516"/>
    </source>
</evidence>
<comment type="caution">
    <text evidence="11">The sequence shown here is derived from an EMBL/GenBank/DDBJ whole genome shotgun (WGS) entry which is preliminary data.</text>
</comment>
<keyword evidence="8 10" id="KW-0472">Membrane</keyword>
<keyword evidence="12" id="KW-1185">Reference proteome</keyword>
<comment type="caution">
    <text evidence="10">Lacks conserved residue(s) required for the propagation of feature annotation.</text>
</comment>
<evidence type="ECO:0000256" key="10">
    <source>
        <dbReference type="RuleBase" id="RU361115"/>
    </source>
</evidence>
<evidence type="ECO:0000256" key="3">
    <source>
        <dbReference type="ARBA" id="ARBA00022679"/>
    </source>
</evidence>
<dbReference type="Pfam" id="PF01151">
    <property type="entry name" value="ELO"/>
    <property type="match status" value="1"/>
</dbReference>
<feature type="transmembrane region" description="Helical" evidence="10">
    <location>
        <begin position="120"/>
        <end position="144"/>
    </location>
</feature>
<dbReference type="GO" id="GO:0019367">
    <property type="term" value="P:fatty acid elongation, saturated fatty acid"/>
    <property type="evidence" value="ECO:0007669"/>
    <property type="project" value="TreeGrafter"/>
</dbReference>
<evidence type="ECO:0000256" key="4">
    <source>
        <dbReference type="ARBA" id="ARBA00022692"/>
    </source>
</evidence>
<keyword evidence="6 10" id="KW-1133">Transmembrane helix</keyword>
<keyword evidence="4 10" id="KW-0812">Transmembrane</keyword>